<protein>
    <submittedName>
        <fullName evidence="1">Uncharacterized protein</fullName>
    </submittedName>
</protein>
<keyword evidence="2" id="KW-1185">Reference proteome</keyword>
<organism evidence="1 2">
    <name type="scientific">Candidatus Afipia apatlaquensis</name>
    <dbReference type="NCBI Taxonomy" id="2712852"/>
    <lineage>
        <taxon>Bacteria</taxon>
        <taxon>Pseudomonadati</taxon>
        <taxon>Pseudomonadota</taxon>
        <taxon>Alphaproteobacteria</taxon>
        <taxon>Hyphomicrobiales</taxon>
        <taxon>Nitrobacteraceae</taxon>
        <taxon>Afipia</taxon>
    </lineage>
</organism>
<gene>
    <name evidence="1" type="ORF">G4V63_14280</name>
</gene>
<dbReference type="Proteomes" id="UP000480266">
    <property type="component" value="Unassembled WGS sequence"/>
</dbReference>
<comment type="caution">
    <text evidence="1">The sequence shown here is derived from an EMBL/GenBank/DDBJ whole genome shotgun (WGS) entry which is preliminary data.</text>
</comment>
<reference evidence="1" key="1">
    <citation type="submission" date="2020-02" db="EMBL/GenBank/DDBJ databases">
        <title>Draft genome sequence of Candidatus Afipia apatlaquensis IBT-C3, a potential strain for decolorization of textile dyes.</title>
        <authorList>
            <person name="Sanchez-Reyes A."/>
            <person name="Breton-Deval L."/>
            <person name="Mangelson H."/>
            <person name="Sanchez-Flores A."/>
        </authorList>
    </citation>
    <scope>NUCLEOTIDE SEQUENCE [LARGE SCALE GENOMIC DNA]</scope>
    <source>
        <strain evidence="1">IBT-C3</strain>
    </source>
</reference>
<dbReference type="EMBL" id="JAAMRR010000746">
    <property type="protein sequence ID" value="NGX96332.1"/>
    <property type="molecule type" value="Genomic_DNA"/>
</dbReference>
<accession>A0A7C9VLI3</accession>
<sequence>MTNPAYFKPDHFKAGQHITYSGFAGTIVRHYHEGMWEVRLPGGVSCVSGAHIIPA</sequence>
<evidence type="ECO:0000313" key="2">
    <source>
        <dbReference type="Proteomes" id="UP000480266"/>
    </source>
</evidence>
<dbReference type="AlphaFoldDB" id="A0A7C9VLI3"/>
<proteinExistence type="predicted"/>
<evidence type="ECO:0000313" key="1">
    <source>
        <dbReference type="EMBL" id="NGX96332.1"/>
    </source>
</evidence>
<name>A0A7C9VLI3_9BRAD</name>